<dbReference type="RefSeq" id="WP_124105784.1">
    <property type="nucleotide sequence ID" value="NZ_LR027520.1"/>
</dbReference>
<protein>
    <recommendedName>
        <fullName evidence="3">DUF1501 domain-containing protein</fullName>
    </recommendedName>
</protein>
<keyword evidence="1" id="KW-0614">Plasmid</keyword>
<dbReference type="AlphaFoldDB" id="A0A3P4AWP9"/>
<geneLocation type="plasmid" evidence="1 2">
    <name>4</name>
</geneLocation>
<dbReference type="Proteomes" id="UP000279841">
    <property type="component" value="Plasmid 4"/>
</dbReference>
<name>A0A3P4AWP9_THETH</name>
<dbReference type="PANTHER" id="PTHR43737">
    <property type="entry name" value="BLL7424 PROTEIN"/>
    <property type="match status" value="1"/>
</dbReference>
<sequence>MDRREFLRKSLLALALGQGAPSLLVRTALAAQTRGRILVVVNLFGGNDQLNTLVPYRNELYHRLRPNLALKGKEVLDLGVRGKWLGLHPALRPLMAMWEKGELALIPQVGYPNPNRSHFISTAIWHTANPDRRAQTGWLGRWADGQEDPFCETFLGGAAPLALRGERGTAPAIASIDAFTLRLTPALQRAFEEEARRPRQGTAEEVRRAMLSLRGALDRVGRLRTVKNRAQYPEGAFGRSLADIARMIAGGLESSVYYTTLGGWDTHANQPPRHEELLGQLAQGLAALREDLRAIGRGGDVLILIFSEFGRQVAENASLGTDHGEGGLMLALGPGVNGGLYGDEPDLEDLSLNALKYRTDFRHVYATALQWIGADPRVVLGAEFTPMALLRNAGS</sequence>
<accession>A0A3P4AWP9</accession>
<gene>
    <name evidence="1" type="ORF">TTHNP4_00483</name>
</gene>
<dbReference type="InterPro" id="IPR010869">
    <property type="entry name" value="DUF1501"/>
</dbReference>
<dbReference type="EMBL" id="LR027520">
    <property type="protein sequence ID" value="VCU55019.1"/>
    <property type="molecule type" value="Genomic_DNA"/>
</dbReference>
<dbReference type="PANTHER" id="PTHR43737:SF1">
    <property type="entry name" value="DUF1501 DOMAIN-CONTAINING PROTEIN"/>
    <property type="match status" value="1"/>
</dbReference>
<organism evidence="1 2">
    <name type="scientific">Thermus thermophilus</name>
    <dbReference type="NCBI Taxonomy" id="274"/>
    <lineage>
        <taxon>Bacteria</taxon>
        <taxon>Thermotogati</taxon>
        <taxon>Deinococcota</taxon>
        <taxon>Deinococci</taxon>
        <taxon>Thermales</taxon>
        <taxon>Thermaceae</taxon>
        <taxon>Thermus</taxon>
    </lineage>
</organism>
<dbReference type="Pfam" id="PF07394">
    <property type="entry name" value="DUF1501"/>
    <property type="match status" value="1"/>
</dbReference>
<reference evidence="1 2" key="1">
    <citation type="submission" date="2018-10" db="EMBL/GenBank/DDBJ databases">
        <authorList>
            <person name="Peiro R."/>
            <person name="Begona"/>
            <person name="Cbmso G."/>
            <person name="Lopez M."/>
            <person name="Gonzalez S."/>
            <person name="Sacristan E."/>
            <person name="Castillo E."/>
        </authorList>
    </citation>
    <scope>NUCLEOTIDE SEQUENCE [LARGE SCALE GENOMIC DNA]</scope>
    <source>
        <strain evidence="1">TTHNAR1</strain>
        <plasmid evidence="2">4</plasmid>
    </source>
</reference>
<evidence type="ECO:0000313" key="1">
    <source>
        <dbReference type="EMBL" id="VCU55019.1"/>
    </source>
</evidence>
<evidence type="ECO:0008006" key="3">
    <source>
        <dbReference type="Google" id="ProtNLM"/>
    </source>
</evidence>
<evidence type="ECO:0000313" key="2">
    <source>
        <dbReference type="Proteomes" id="UP000279841"/>
    </source>
</evidence>
<proteinExistence type="predicted"/>